<dbReference type="EMBL" id="BSUZ01000001">
    <property type="protein sequence ID" value="GMA89250.1"/>
    <property type="molecule type" value="Genomic_DNA"/>
</dbReference>
<keyword evidence="1" id="KW-1133">Transmembrane helix</keyword>
<accession>A0ABQ6JLU4</accession>
<evidence type="ECO:0000313" key="3">
    <source>
        <dbReference type="Proteomes" id="UP001157017"/>
    </source>
</evidence>
<proteinExistence type="predicted"/>
<keyword evidence="1" id="KW-0472">Membrane</keyword>
<evidence type="ECO:0000313" key="2">
    <source>
        <dbReference type="EMBL" id="GMA89250.1"/>
    </source>
</evidence>
<protein>
    <submittedName>
        <fullName evidence="2">Uncharacterized protein</fullName>
    </submittedName>
</protein>
<feature type="transmembrane region" description="Helical" evidence="1">
    <location>
        <begin position="109"/>
        <end position="127"/>
    </location>
</feature>
<gene>
    <name evidence="2" type="ORF">GCM10025868_45000</name>
</gene>
<keyword evidence="1" id="KW-0812">Transmembrane</keyword>
<reference evidence="3" key="1">
    <citation type="journal article" date="2019" name="Int. J. Syst. Evol. Microbiol.">
        <title>The Global Catalogue of Microorganisms (GCM) 10K type strain sequencing project: providing services to taxonomists for standard genome sequencing and annotation.</title>
        <authorList>
            <consortium name="The Broad Institute Genomics Platform"/>
            <consortium name="The Broad Institute Genome Sequencing Center for Infectious Disease"/>
            <person name="Wu L."/>
            <person name="Ma J."/>
        </authorList>
    </citation>
    <scope>NUCLEOTIDE SEQUENCE [LARGE SCALE GENOMIC DNA]</scope>
    <source>
        <strain evidence="3">NBRC 108730</strain>
    </source>
</reference>
<name>A0ABQ6JLU4_9ACTN</name>
<dbReference type="Proteomes" id="UP001157017">
    <property type="component" value="Unassembled WGS sequence"/>
</dbReference>
<organism evidence="2 3">
    <name type="scientific">Angustibacter aerolatus</name>
    <dbReference type="NCBI Taxonomy" id="1162965"/>
    <lineage>
        <taxon>Bacteria</taxon>
        <taxon>Bacillati</taxon>
        <taxon>Actinomycetota</taxon>
        <taxon>Actinomycetes</taxon>
        <taxon>Kineosporiales</taxon>
        <taxon>Kineosporiaceae</taxon>
    </lineage>
</organism>
<sequence length="133" mass="13660">MQADGRLITVATTQPERVWSALTEAIEQAGYAVGRARGDGGRAGVGRLADLLAESGLRLEVVGPRGRVVLLGDGVRSTAGRLVTGSERVQPGNPVALAVLGARSLDRRATAVTAASGAGLLLAVAVLRRALRR</sequence>
<evidence type="ECO:0000256" key="1">
    <source>
        <dbReference type="SAM" id="Phobius"/>
    </source>
</evidence>
<comment type="caution">
    <text evidence="2">The sequence shown here is derived from an EMBL/GenBank/DDBJ whole genome shotgun (WGS) entry which is preliminary data.</text>
</comment>
<keyword evidence="3" id="KW-1185">Reference proteome</keyword>